<evidence type="ECO:0000313" key="2">
    <source>
        <dbReference type="EMBL" id="PWF24941.1"/>
    </source>
</evidence>
<feature type="domain" description="Transglutaminase-like" evidence="1">
    <location>
        <begin position="158"/>
        <end position="220"/>
    </location>
</feature>
<comment type="caution">
    <text evidence="2">The sequence shown here is derived from an EMBL/GenBank/DDBJ whole genome shotgun (WGS) entry which is preliminary data.</text>
</comment>
<protein>
    <submittedName>
        <fullName evidence="2">Transglutaminase</fullName>
    </submittedName>
</protein>
<dbReference type="EMBL" id="QETA01000001">
    <property type="protein sequence ID" value="PWF24941.1"/>
    <property type="molecule type" value="Genomic_DNA"/>
</dbReference>
<dbReference type="Gene3D" id="3.10.620.30">
    <property type="match status" value="1"/>
</dbReference>
<dbReference type="Pfam" id="PF08379">
    <property type="entry name" value="Bact_transglu_N"/>
    <property type="match status" value="1"/>
</dbReference>
<dbReference type="InterPro" id="IPR002931">
    <property type="entry name" value="Transglutaminase-like"/>
</dbReference>
<organism evidence="2 3">
    <name type="scientific">Corticimicrobacter populi</name>
    <dbReference type="NCBI Taxonomy" id="2175229"/>
    <lineage>
        <taxon>Bacteria</taxon>
        <taxon>Pseudomonadati</taxon>
        <taxon>Pseudomonadota</taxon>
        <taxon>Betaproteobacteria</taxon>
        <taxon>Burkholderiales</taxon>
        <taxon>Alcaligenaceae</taxon>
        <taxon>Corticimicrobacter</taxon>
    </lineage>
</organism>
<reference evidence="3" key="1">
    <citation type="submission" date="2018-05" db="EMBL/GenBank/DDBJ databases">
        <authorList>
            <person name="Li Y."/>
        </authorList>
    </citation>
    <scope>NUCLEOTIDE SEQUENCE [LARGE SCALE GENOMIC DNA]</scope>
    <source>
        <strain evidence="3">3d-2-2</strain>
    </source>
</reference>
<proteinExistence type="predicted"/>
<dbReference type="SMART" id="SM00460">
    <property type="entry name" value="TGc"/>
    <property type="match status" value="1"/>
</dbReference>
<dbReference type="Pfam" id="PF01841">
    <property type="entry name" value="Transglut_core"/>
    <property type="match status" value="1"/>
</dbReference>
<evidence type="ECO:0000313" key="3">
    <source>
        <dbReference type="Proteomes" id="UP000245212"/>
    </source>
</evidence>
<name>A0A2V1K1C7_9BURK</name>
<dbReference type="PANTHER" id="PTHR33490:SF6">
    <property type="entry name" value="SLL1049 PROTEIN"/>
    <property type="match status" value="1"/>
</dbReference>
<keyword evidence="3" id="KW-1185">Reference proteome</keyword>
<dbReference type="InterPro" id="IPR038765">
    <property type="entry name" value="Papain-like_cys_pep_sf"/>
</dbReference>
<dbReference type="AlphaFoldDB" id="A0A2V1K1C7"/>
<evidence type="ECO:0000259" key="1">
    <source>
        <dbReference type="SMART" id="SM00460"/>
    </source>
</evidence>
<dbReference type="PANTHER" id="PTHR33490">
    <property type="entry name" value="BLR5614 PROTEIN-RELATED"/>
    <property type="match status" value="1"/>
</dbReference>
<dbReference type="InterPro" id="IPR013589">
    <property type="entry name" value="Bac_transglu_N"/>
</dbReference>
<dbReference type="RefSeq" id="WP_109060344.1">
    <property type="nucleotide sequence ID" value="NZ_QETA01000001.1"/>
</dbReference>
<sequence>MKHLIKHITHYRYTLPVNYSIQTLRLTPRQDPHQRTLRWHIQAPGKLDEQTDAYGNITHTLTLNAPHDEIALRVTGQVLVEPLSQGRVPQEDSRLPIQAYCVVTPLTLADDTIHAFCREVLPQGLQTPEDALALSHAISQRVAYEPGMTDVTTAASQVLALGHGVCQDHAHLFLACVRGMGLPGRYVSGYLYTTAEHAASHAWVDIWLAGHGWVSIDVTNRQFASEQHCRLAVARDYDAASPVRGVRSGGGEESMHVNVSVQDWTTVTPQADQQ</sequence>
<dbReference type="Proteomes" id="UP000245212">
    <property type="component" value="Unassembled WGS sequence"/>
</dbReference>
<dbReference type="SUPFAM" id="SSF54001">
    <property type="entry name" value="Cysteine proteinases"/>
    <property type="match status" value="1"/>
</dbReference>
<gene>
    <name evidence="2" type="ORF">DD235_01825</name>
</gene>
<accession>A0A2V1K1C7</accession>